<dbReference type="InterPro" id="IPR018389">
    <property type="entry name" value="DctP_fam"/>
</dbReference>
<protein>
    <submittedName>
        <fullName evidence="2">C4-dicarboxylate ABC transporter</fullName>
    </submittedName>
</protein>
<dbReference type="InterPro" id="IPR038404">
    <property type="entry name" value="TRAP_DctP_sf"/>
</dbReference>
<evidence type="ECO:0000313" key="3">
    <source>
        <dbReference type="Proteomes" id="UP000239504"/>
    </source>
</evidence>
<dbReference type="RefSeq" id="WP_104828473.1">
    <property type="nucleotide sequence ID" value="NZ_PJCH01000001.1"/>
</dbReference>
<dbReference type="PANTHER" id="PTHR33376">
    <property type="match status" value="1"/>
</dbReference>
<keyword evidence="1" id="KW-0732">Signal</keyword>
<proteinExistence type="predicted"/>
<dbReference type="GO" id="GO:0055085">
    <property type="term" value="P:transmembrane transport"/>
    <property type="evidence" value="ECO:0007669"/>
    <property type="project" value="InterPro"/>
</dbReference>
<gene>
    <name evidence="2" type="ORF">CW354_01190</name>
</gene>
<dbReference type="NCBIfam" id="TIGR00787">
    <property type="entry name" value="dctP"/>
    <property type="match status" value="1"/>
</dbReference>
<reference evidence="2 3" key="1">
    <citation type="submission" date="2017-12" db="EMBL/GenBank/DDBJ databases">
        <authorList>
            <person name="Hurst M.R.H."/>
        </authorList>
    </citation>
    <scope>NUCLEOTIDE SEQUENCE [LARGE SCALE GENOMIC DNA]</scope>
    <source>
        <strain evidence="2 3">SY-3-19</strain>
    </source>
</reference>
<dbReference type="InterPro" id="IPR004682">
    <property type="entry name" value="TRAP_DctP"/>
</dbReference>
<dbReference type="AlphaFoldDB" id="A0A2S7KB77"/>
<dbReference type="OrthoDB" id="8673861at2"/>
<name>A0A2S7KB77_9PROT</name>
<accession>A0A2S7KB77</accession>
<sequence length="337" mass="36801">MPFLDRRAATAGLVAGAGLGFIGCSAANERVLRSADAHPADYPTVLAVDEMGRLLEERSEGRLSIKTYAGGQLGAEKDALEITIFGGLDLTRVSIAPLSAIAAEAVVPALPFLFRNTAHMRAALDGAPGETILAALEPHGLIGLCFYDAGARSFYTRDRAIMAPEDLKGLKIRVMNSDMFVSMVETLGGDAAPMPYGEVYQGLMQGVVDGAENNWPSYESSRHFEAAPVYSLTRHVMAPEVLVMSAKRWRRLSEEDRALIRQCAKDSVPFMRAVWDERSRKAEEHLRAANVEIVTPDTQAFVEKVKPVWDRYLTTPALHRLADDIRTLGQTKEAGDV</sequence>
<dbReference type="PANTHER" id="PTHR33376:SF2">
    <property type="entry name" value="DICARBOXYLATE-BINDING PERIPLASMIC PROTEIN"/>
    <property type="match status" value="1"/>
</dbReference>
<dbReference type="PIRSF" id="PIRSF006470">
    <property type="entry name" value="DctB"/>
    <property type="match status" value="1"/>
</dbReference>
<dbReference type="GO" id="GO:0030246">
    <property type="term" value="F:carbohydrate binding"/>
    <property type="evidence" value="ECO:0007669"/>
    <property type="project" value="TreeGrafter"/>
</dbReference>
<dbReference type="PROSITE" id="PS51257">
    <property type="entry name" value="PROKAR_LIPOPROTEIN"/>
    <property type="match status" value="1"/>
</dbReference>
<evidence type="ECO:0000313" key="2">
    <source>
        <dbReference type="EMBL" id="PQA89770.1"/>
    </source>
</evidence>
<comment type="caution">
    <text evidence="2">The sequence shown here is derived from an EMBL/GenBank/DDBJ whole genome shotgun (WGS) entry which is preliminary data.</text>
</comment>
<dbReference type="EMBL" id="PJCH01000001">
    <property type="protein sequence ID" value="PQA89770.1"/>
    <property type="molecule type" value="Genomic_DNA"/>
</dbReference>
<dbReference type="CDD" id="cd13671">
    <property type="entry name" value="PBP2_TRAP_SBP_like_3"/>
    <property type="match status" value="1"/>
</dbReference>
<evidence type="ECO:0000256" key="1">
    <source>
        <dbReference type="ARBA" id="ARBA00022729"/>
    </source>
</evidence>
<dbReference type="Proteomes" id="UP000239504">
    <property type="component" value="Unassembled WGS sequence"/>
</dbReference>
<dbReference type="NCBIfam" id="NF037995">
    <property type="entry name" value="TRAP_S1"/>
    <property type="match status" value="1"/>
</dbReference>
<keyword evidence="3" id="KW-1185">Reference proteome</keyword>
<dbReference type="Gene3D" id="3.40.190.170">
    <property type="entry name" value="Bacterial extracellular solute-binding protein, family 7"/>
    <property type="match status" value="1"/>
</dbReference>
<dbReference type="GO" id="GO:0030288">
    <property type="term" value="C:outer membrane-bounded periplasmic space"/>
    <property type="evidence" value="ECO:0007669"/>
    <property type="project" value="InterPro"/>
</dbReference>
<organism evidence="2 3">
    <name type="scientific">Hyphococcus luteus</name>
    <dbReference type="NCBI Taxonomy" id="2058213"/>
    <lineage>
        <taxon>Bacteria</taxon>
        <taxon>Pseudomonadati</taxon>
        <taxon>Pseudomonadota</taxon>
        <taxon>Alphaproteobacteria</taxon>
        <taxon>Parvularculales</taxon>
        <taxon>Parvularculaceae</taxon>
        <taxon>Hyphococcus</taxon>
    </lineage>
</organism>
<dbReference type="Pfam" id="PF03480">
    <property type="entry name" value="DctP"/>
    <property type="match status" value="1"/>
</dbReference>